<gene>
    <name evidence="1" type="ordered locus">Theam_1707</name>
</gene>
<sequence>MELLESVEATVKEVEALVERDYSLVSKDLQGLNSRFYNLMKEYEELSLNALKGFGEAVGELKEGRLLSGGVKLVKSVIMGGVAWWKKRQWFNRFFSSLEQLHASRLALVEEKLKAVEEVEREHLPYIREQIDSLLKTLSTFPEFEDPSLRERAVNTGETTLLLLLKSYYIEAVALFLKEVYEDVKRGVVVAGNVDSLKLGLLQGIERVKEKVLSMELPPGSPLYEALRRNAVFGVEDEQD</sequence>
<protein>
    <submittedName>
        <fullName evidence="1">Uncharacterized protein</fullName>
    </submittedName>
</protein>
<proteinExistence type="predicted"/>
<dbReference type="RefSeq" id="WP_013538448.1">
    <property type="nucleotide sequence ID" value="NC_014926.1"/>
</dbReference>
<organism evidence="1 2">
    <name type="scientific">Thermovibrio ammonificans (strain DSM 15698 / JCM 12110 / HB-1)</name>
    <dbReference type="NCBI Taxonomy" id="648996"/>
    <lineage>
        <taxon>Bacteria</taxon>
        <taxon>Pseudomonadati</taxon>
        <taxon>Aquificota</taxon>
        <taxon>Aquificia</taxon>
        <taxon>Desulfurobacteriales</taxon>
        <taxon>Desulfurobacteriaceae</taxon>
        <taxon>Thermovibrio</taxon>
    </lineage>
</organism>
<accession>E8T5T7</accession>
<name>E8T5T7_THEA1</name>
<dbReference type="EMBL" id="CP002444">
    <property type="protein sequence ID" value="ADU97663.1"/>
    <property type="molecule type" value="Genomic_DNA"/>
</dbReference>
<dbReference type="KEGG" id="tam:Theam_1707"/>
<dbReference type="AlphaFoldDB" id="E8T5T7"/>
<dbReference type="STRING" id="648996.Theam_1707"/>
<dbReference type="HOGENOM" id="CLU_1155950_0_0_0"/>
<evidence type="ECO:0000313" key="1">
    <source>
        <dbReference type="EMBL" id="ADU97663.1"/>
    </source>
</evidence>
<keyword evidence="2" id="KW-1185">Reference proteome</keyword>
<evidence type="ECO:0000313" key="2">
    <source>
        <dbReference type="Proteomes" id="UP000006362"/>
    </source>
</evidence>
<dbReference type="Proteomes" id="UP000006362">
    <property type="component" value="Chromosome"/>
</dbReference>
<reference evidence="1" key="1">
    <citation type="submission" date="2011-01" db="EMBL/GenBank/DDBJ databases">
        <title>Complete sequence of chromosome of Thermovibrio ammonificans HB-1.</title>
        <authorList>
            <consortium name="US DOE Joint Genome Institute"/>
            <person name="Lucas S."/>
            <person name="Copeland A."/>
            <person name="Lapidus A."/>
            <person name="Cheng J.-F."/>
            <person name="Goodwin L."/>
            <person name="Pitluck S."/>
            <person name="Davenport K."/>
            <person name="Detter J.C."/>
            <person name="Han C."/>
            <person name="Tapia R."/>
            <person name="Land M."/>
            <person name="Hauser L."/>
            <person name="Kyrpides N."/>
            <person name="Ivanova N."/>
            <person name="Ovchinnikova G."/>
            <person name="Vetriani C."/>
            <person name="Woyke T."/>
        </authorList>
    </citation>
    <scope>NUCLEOTIDE SEQUENCE [LARGE SCALE GENOMIC DNA]</scope>
    <source>
        <strain evidence="1">HB-1</strain>
    </source>
</reference>